<feature type="domain" description="Integrase catalytic" evidence="6">
    <location>
        <begin position="629"/>
        <end position="794"/>
    </location>
</feature>
<dbReference type="PANTHER" id="PTHR35046">
    <property type="entry name" value="ZINC KNUCKLE (CCHC-TYPE) FAMILY PROTEIN"/>
    <property type="match status" value="1"/>
</dbReference>
<keyword evidence="2" id="KW-0238">DNA-binding</keyword>
<evidence type="ECO:0000256" key="4">
    <source>
        <dbReference type="SAM" id="MobiDB-lite"/>
    </source>
</evidence>
<dbReference type="Pfam" id="PF03732">
    <property type="entry name" value="Retrotrans_gag"/>
    <property type="match status" value="1"/>
</dbReference>
<dbReference type="Gene3D" id="4.10.60.10">
    <property type="entry name" value="Zinc finger, CCHC-type"/>
    <property type="match status" value="1"/>
</dbReference>
<keyword evidence="3" id="KW-0863">Zinc-finger</keyword>
<dbReference type="InterPro" id="IPR036875">
    <property type="entry name" value="Znf_CCHC_sf"/>
</dbReference>
<dbReference type="SUPFAM" id="SSF57756">
    <property type="entry name" value="Retrovirus zinc finger-like domains"/>
    <property type="match status" value="1"/>
</dbReference>
<proteinExistence type="predicted"/>
<keyword evidence="3" id="KW-0862">Zinc</keyword>
<organism evidence="7">
    <name type="scientific">Fagus sylvatica</name>
    <name type="common">Beechnut</name>
    <dbReference type="NCBI Taxonomy" id="28930"/>
    <lineage>
        <taxon>Eukaryota</taxon>
        <taxon>Viridiplantae</taxon>
        <taxon>Streptophyta</taxon>
        <taxon>Embryophyta</taxon>
        <taxon>Tracheophyta</taxon>
        <taxon>Spermatophyta</taxon>
        <taxon>Magnoliopsida</taxon>
        <taxon>eudicotyledons</taxon>
        <taxon>Gunneridae</taxon>
        <taxon>Pentapetalae</taxon>
        <taxon>rosids</taxon>
        <taxon>fabids</taxon>
        <taxon>Fagales</taxon>
        <taxon>Fagaceae</taxon>
        <taxon>Fagus</taxon>
    </lineage>
</organism>
<dbReference type="InterPro" id="IPR001878">
    <property type="entry name" value="Znf_CCHC"/>
</dbReference>
<dbReference type="InterPro" id="IPR005162">
    <property type="entry name" value="Retrotrans_gag_dom"/>
</dbReference>
<dbReference type="Pfam" id="PF00098">
    <property type="entry name" value="zf-CCHC"/>
    <property type="match status" value="1"/>
</dbReference>
<dbReference type="InterPro" id="IPR041588">
    <property type="entry name" value="Integrase_H2C2"/>
</dbReference>
<dbReference type="InterPro" id="IPR001584">
    <property type="entry name" value="Integrase_cat-core"/>
</dbReference>
<dbReference type="CDD" id="cd00303">
    <property type="entry name" value="retropepsin_like"/>
    <property type="match status" value="1"/>
</dbReference>
<dbReference type="SUPFAM" id="SSF53098">
    <property type="entry name" value="Ribonuclease H-like"/>
    <property type="match status" value="1"/>
</dbReference>
<dbReference type="Gene3D" id="1.10.340.70">
    <property type="match status" value="1"/>
</dbReference>
<dbReference type="InterPro" id="IPR036397">
    <property type="entry name" value="RNaseH_sf"/>
</dbReference>
<feature type="compositionally biased region" description="Basic and acidic residues" evidence="4">
    <location>
        <begin position="147"/>
        <end position="158"/>
    </location>
</feature>
<dbReference type="GO" id="GO:0008233">
    <property type="term" value="F:peptidase activity"/>
    <property type="evidence" value="ECO:0007669"/>
    <property type="project" value="UniProtKB-KW"/>
</dbReference>
<evidence type="ECO:0000313" key="7">
    <source>
        <dbReference type="EMBL" id="SPC94892.1"/>
    </source>
</evidence>
<reference evidence="7" key="1">
    <citation type="submission" date="2018-02" db="EMBL/GenBank/DDBJ databases">
        <authorList>
            <person name="Cohen D.B."/>
            <person name="Kent A.D."/>
        </authorList>
    </citation>
    <scope>NUCLEOTIDE SEQUENCE</scope>
</reference>
<evidence type="ECO:0000256" key="2">
    <source>
        <dbReference type="ARBA" id="ARBA00023125"/>
    </source>
</evidence>
<feature type="domain" description="CCHC-type" evidence="5">
    <location>
        <begin position="167"/>
        <end position="182"/>
    </location>
</feature>
<dbReference type="GO" id="GO:0015074">
    <property type="term" value="P:DNA integration"/>
    <property type="evidence" value="ECO:0007669"/>
    <property type="project" value="InterPro"/>
</dbReference>
<dbReference type="Gene3D" id="3.30.420.10">
    <property type="entry name" value="Ribonuclease H-like superfamily/Ribonuclease H"/>
    <property type="match status" value="1"/>
</dbReference>
<evidence type="ECO:0000256" key="3">
    <source>
        <dbReference type="PROSITE-ProRule" id="PRU00047"/>
    </source>
</evidence>
<dbReference type="PROSITE" id="PS50158">
    <property type="entry name" value="ZF_CCHC"/>
    <property type="match status" value="1"/>
</dbReference>
<name>A0A2N9G5P7_FAGSY</name>
<dbReference type="Gene3D" id="3.10.10.10">
    <property type="entry name" value="HIV Type 1 Reverse Transcriptase, subunit A, domain 1"/>
    <property type="match status" value="1"/>
</dbReference>
<dbReference type="SMART" id="SM00343">
    <property type="entry name" value="ZnF_C2HC"/>
    <property type="match status" value="1"/>
</dbReference>
<evidence type="ECO:0000259" key="5">
    <source>
        <dbReference type="PROSITE" id="PS50158"/>
    </source>
</evidence>
<dbReference type="Gene3D" id="2.40.70.10">
    <property type="entry name" value="Acid Proteases"/>
    <property type="match status" value="1"/>
</dbReference>
<dbReference type="InterPro" id="IPR021109">
    <property type="entry name" value="Peptidase_aspartic_dom_sf"/>
</dbReference>
<dbReference type="EMBL" id="OIVN01001522">
    <property type="protein sequence ID" value="SPC94892.1"/>
    <property type="molecule type" value="Genomic_DNA"/>
</dbReference>
<evidence type="ECO:0008006" key="8">
    <source>
        <dbReference type="Google" id="ProtNLM"/>
    </source>
</evidence>
<dbReference type="PANTHER" id="PTHR35046:SF9">
    <property type="entry name" value="RNA-DIRECTED DNA POLYMERASE"/>
    <property type="match status" value="1"/>
</dbReference>
<dbReference type="InterPro" id="IPR041577">
    <property type="entry name" value="RT_RNaseH_2"/>
</dbReference>
<gene>
    <name evidence="7" type="ORF">FSB_LOCUS22774</name>
</gene>
<dbReference type="SUPFAM" id="SSF56672">
    <property type="entry name" value="DNA/RNA polymerases"/>
    <property type="match status" value="1"/>
</dbReference>
<evidence type="ECO:0000259" key="6">
    <source>
        <dbReference type="PROSITE" id="PS50994"/>
    </source>
</evidence>
<dbReference type="InterPro" id="IPR043502">
    <property type="entry name" value="DNA/RNA_pol_sf"/>
</dbReference>
<dbReference type="GO" id="GO:0008270">
    <property type="term" value="F:zinc ion binding"/>
    <property type="evidence" value="ECO:0007669"/>
    <property type="project" value="UniProtKB-KW"/>
</dbReference>
<dbReference type="Pfam" id="PF17921">
    <property type="entry name" value="Integrase_H2C2"/>
    <property type="match status" value="1"/>
</dbReference>
<keyword evidence="1" id="KW-0378">Hydrolase</keyword>
<dbReference type="InterPro" id="IPR012337">
    <property type="entry name" value="RNaseH-like_sf"/>
</dbReference>
<protein>
    <recommendedName>
        <fullName evidence="8">Integrase catalytic domain-containing protein</fullName>
    </recommendedName>
</protein>
<dbReference type="GO" id="GO:0003677">
    <property type="term" value="F:DNA binding"/>
    <property type="evidence" value="ECO:0007669"/>
    <property type="project" value="UniProtKB-KW"/>
</dbReference>
<sequence length="867" mass="100308">MLVVAESVFYQQKRKYYKRIHVIRLYWDEITNNLARRQEPPISDWLEMKQALSRNYLPTTYKSTLLEKWDNLRQGPRSMIDYIEQFREYKRRCQIVEEEVVTLGRLKKGLNDDLRRELIIRGVTSLEKAYELAKNYETEPTPTPLGKDVKGKEVARDPSKPNTRIQCFKCQGFGHIAAQCPNRTIFIAEDEHEDDLEEEVYEPEGLEDLDDYEGDRKCLGCIRLISPHGNLLEDATNVPRLIVVKCALTLPKESEDWRRSNIFHTYVKCGSTNCKVIIDSGSCINAVSSSLVTHLGVKLIPHPNPYKVSWVDTSSTDIKERCLFPIQFMSYKDEIRCDVIPMDVGHVILGFLRESLSPCAVPALLTPKKDGSWRMCVDSRAINKITVKYRFPIPRTIMAPITDCMKQGEFKWSKAATRAFGEVKKKMTEAPVMRLPDFTKLFEVECDASGLGIGGALSQERHPIAYFSEKLNDAKLRYSTNDKEFYAVIQALRHWCHYLLPKEFRYSFALKHKAGIENKTTDALSHRVTLLSMMSTNVTGFERLRDEYESYLDFGKANKLCIPSTSVRDFLVWELHAGGLARHFGRDKTIEEVERQFYWPSLKRDVAKIIGHCRQCQLAKHRKQNIDLYTPLPVPDRLWQDVSMDFVLGLPRTLKKHDSIFVVVDRFSKMAHFIPCSKTSDASKIAKLYFDEIVKLYGLPKTVMSDRDVWFMSYFWKTLWHLVGTKLKFSAAYHPQTDGQTEVVNRSLGNLLRCLVGKHARTWDSILPITQFTYNNSINRTIGMSPFEVVHGYKARKPLDLLPMSPQVVFTRDGAVQRLLVRWHRRLELDCTWIAREDLQQLDPDLLEYYQSHIDALPSTSYHPPIT</sequence>
<dbReference type="CDD" id="cd09274">
    <property type="entry name" value="RNase_HI_RT_Ty3"/>
    <property type="match status" value="1"/>
</dbReference>
<dbReference type="PROSITE" id="PS50994">
    <property type="entry name" value="INTEGRASE"/>
    <property type="match status" value="1"/>
</dbReference>
<accession>A0A2N9G5P7</accession>
<feature type="region of interest" description="Disordered" evidence="4">
    <location>
        <begin position="137"/>
        <end position="158"/>
    </location>
</feature>
<evidence type="ECO:0000256" key="1">
    <source>
        <dbReference type="ARBA" id="ARBA00022670"/>
    </source>
</evidence>
<dbReference type="Pfam" id="PF17919">
    <property type="entry name" value="RT_RNaseH_2"/>
    <property type="match status" value="1"/>
</dbReference>
<dbReference type="AlphaFoldDB" id="A0A2N9G5P7"/>
<keyword evidence="3" id="KW-0479">Metal-binding</keyword>
<keyword evidence="1" id="KW-0645">Protease</keyword>
<dbReference type="GO" id="GO:0006508">
    <property type="term" value="P:proteolysis"/>
    <property type="evidence" value="ECO:0007669"/>
    <property type="project" value="UniProtKB-KW"/>
</dbReference>